<protein>
    <recommendedName>
        <fullName evidence="10">Nuclear receptor domain-containing protein</fullName>
    </recommendedName>
</protein>
<dbReference type="InterPro" id="IPR001628">
    <property type="entry name" value="Znf_hrmn_rcpt"/>
</dbReference>
<evidence type="ECO:0000256" key="4">
    <source>
        <dbReference type="ARBA" id="ARBA00022833"/>
    </source>
</evidence>
<dbReference type="AlphaFoldDB" id="A0A9P1IAY5"/>
<dbReference type="PRINTS" id="PR00047">
    <property type="entry name" value="STROIDFINGER"/>
</dbReference>
<dbReference type="GO" id="GO:0004879">
    <property type="term" value="F:nuclear receptor activity"/>
    <property type="evidence" value="ECO:0007669"/>
    <property type="project" value="InterPro"/>
</dbReference>
<dbReference type="GO" id="GO:0009755">
    <property type="term" value="P:hormone-mediated signaling pathway"/>
    <property type="evidence" value="ECO:0007669"/>
    <property type="project" value="TreeGrafter"/>
</dbReference>
<dbReference type="GO" id="GO:0008270">
    <property type="term" value="F:zinc ion binding"/>
    <property type="evidence" value="ECO:0007669"/>
    <property type="project" value="UniProtKB-KW"/>
</dbReference>
<name>A0A9P1IAY5_9PELO</name>
<evidence type="ECO:0000256" key="8">
    <source>
        <dbReference type="ARBA" id="ARBA00023170"/>
    </source>
</evidence>
<keyword evidence="7" id="KW-0804">Transcription</keyword>
<evidence type="ECO:0000256" key="7">
    <source>
        <dbReference type="ARBA" id="ARBA00023163"/>
    </source>
</evidence>
<evidence type="ECO:0000256" key="6">
    <source>
        <dbReference type="ARBA" id="ARBA00023125"/>
    </source>
</evidence>
<gene>
    <name evidence="11" type="ORF">CAMP_LOCUS4377</name>
</gene>
<dbReference type="GO" id="GO:0009888">
    <property type="term" value="P:tissue development"/>
    <property type="evidence" value="ECO:0007669"/>
    <property type="project" value="TreeGrafter"/>
</dbReference>
<feature type="domain" description="Nuclear receptor" evidence="10">
    <location>
        <begin position="14"/>
        <end position="97"/>
    </location>
</feature>
<sequence length="326" mass="37525">MSVCYSYRTNLPAELTCCVCMERAEGYHFGAVSCAACGAFFRRSVSDQKTYSCASRSCIVINDKEKKESKRSGGASCRYCRFLKCVRNGMLPGDVREKRHTSPQQPYIYRTLPEEIVRFIDELVSIRRRMQISRSRECMLMNGIQAVIQSVSIEYELLRGVWIDSPILHRILPIPMTPISEPSIFRDILATYFVFETCITTSCHGGVQLDRLIYPNFTFIELSSQDFCHVFGSGNMSRVCSFLVQNLARSFQSIHFDETYQAVLFFGVLIQSVPLIHRNPENDIIYRRITAGLHEVDKNFKQRLDKIVTLIHHGTQIFKQTFFLTQ</sequence>
<dbReference type="SMART" id="SM00399">
    <property type="entry name" value="ZnF_C4"/>
    <property type="match status" value="1"/>
</dbReference>
<evidence type="ECO:0000256" key="1">
    <source>
        <dbReference type="ARBA" id="ARBA00004123"/>
    </source>
</evidence>
<reference evidence="11" key="1">
    <citation type="submission" date="2022-11" db="EMBL/GenBank/DDBJ databases">
        <authorList>
            <person name="Kikuchi T."/>
        </authorList>
    </citation>
    <scope>NUCLEOTIDE SEQUENCE</scope>
    <source>
        <strain evidence="11">PS1010</strain>
    </source>
</reference>
<evidence type="ECO:0000256" key="5">
    <source>
        <dbReference type="ARBA" id="ARBA00023015"/>
    </source>
</evidence>
<dbReference type="PANTHER" id="PTHR24086:SF43">
    <property type="entry name" value="NUCLEAR RECEPTOR DOMAIN-CONTAINING PROTEIN"/>
    <property type="match status" value="1"/>
</dbReference>
<evidence type="ECO:0000256" key="9">
    <source>
        <dbReference type="ARBA" id="ARBA00023242"/>
    </source>
</evidence>
<organism evidence="11 12">
    <name type="scientific">Caenorhabditis angaria</name>
    <dbReference type="NCBI Taxonomy" id="860376"/>
    <lineage>
        <taxon>Eukaryota</taxon>
        <taxon>Metazoa</taxon>
        <taxon>Ecdysozoa</taxon>
        <taxon>Nematoda</taxon>
        <taxon>Chromadorea</taxon>
        <taxon>Rhabditida</taxon>
        <taxon>Rhabditina</taxon>
        <taxon>Rhabditomorpha</taxon>
        <taxon>Rhabditoidea</taxon>
        <taxon>Rhabditidae</taxon>
        <taxon>Peloderinae</taxon>
        <taxon>Caenorhabditis</taxon>
    </lineage>
</organism>
<keyword evidence="8" id="KW-0675">Receptor</keyword>
<dbReference type="Pfam" id="PF00105">
    <property type="entry name" value="zf-C4"/>
    <property type="match status" value="1"/>
</dbReference>
<keyword evidence="3" id="KW-0863">Zinc-finger</keyword>
<keyword evidence="9" id="KW-0539">Nucleus</keyword>
<evidence type="ECO:0000313" key="12">
    <source>
        <dbReference type="Proteomes" id="UP001152747"/>
    </source>
</evidence>
<keyword evidence="6" id="KW-0238">DNA-binding</keyword>
<keyword evidence="12" id="KW-1185">Reference proteome</keyword>
<dbReference type="EMBL" id="CANHGI010000002">
    <property type="protein sequence ID" value="CAI5441740.1"/>
    <property type="molecule type" value="Genomic_DNA"/>
</dbReference>
<dbReference type="GO" id="GO:0090575">
    <property type="term" value="C:RNA polymerase II transcription regulator complex"/>
    <property type="evidence" value="ECO:0007669"/>
    <property type="project" value="TreeGrafter"/>
</dbReference>
<dbReference type="InterPro" id="IPR016355">
    <property type="entry name" value="NR5-like"/>
</dbReference>
<evidence type="ECO:0000256" key="3">
    <source>
        <dbReference type="ARBA" id="ARBA00022771"/>
    </source>
</evidence>
<keyword evidence="2" id="KW-0479">Metal-binding</keyword>
<dbReference type="GO" id="GO:0000978">
    <property type="term" value="F:RNA polymerase II cis-regulatory region sequence-specific DNA binding"/>
    <property type="evidence" value="ECO:0007669"/>
    <property type="project" value="TreeGrafter"/>
</dbReference>
<evidence type="ECO:0000259" key="10">
    <source>
        <dbReference type="PROSITE" id="PS51030"/>
    </source>
</evidence>
<dbReference type="PANTHER" id="PTHR24086">
    <property type="entry name" value="NUCLEAR RECEPTOR SUBFAMILY 5 GROUP A"/>
    <property type="match status" value="1"/>
</dbReference>
<keyword evidence="5" id="KW-0805">Transcription regulation</keyword>
<dbReference type="OrthoDB" id="5850793at2759"/>
<dbReference type="SUPFAM" id="SSF57716">
    <property type="entry name" value="Glucocorticoid receptor-like (DNA-binding domain)"/>
    <property type="match status" value="1"/>
</dbReference>
<evidence type="ECO:0000313" key="11">
    <source>
        <dbReference type="EMBL" id="CAI5441740.1"/>
    </source>
</evidence>
<proteinExistence type="predicted"/>
<comment type="subcellular location">
    <subcellularLocation>
        <location evidence="1">Nucleus</location>
    </subcellularLocation>
</comment>
<dbReference type="Proteomes" id="UP001152747">
    <property type="component" value="Unassembled WGS sequence"/>
</dbReference>
<dbReference type="PROSITE" id="PS51030">
    <property type="entry name" value="NUCLEAR_REC_DBD_2"/>
    <property type="match status" value="1"/>
</dbReference>
<dbReference type="Gene3D" id="3.30.50.10">
    <property type="entry name" value="Erythroid Transcription Factor GATA-1, subunit A"/>
    <property type="match status" value="1"/>
</dbReference>
<keyword evidence="4" id="KW-0862">Zinc</keyword>
<evidence type="ECO:0000256" key="2">
    <source>
        <dbReference type="ARBA" id="ARBA00022723"/>
    </source>
</evidence>
<accession>A0A9P1IAY5</accession>
<dbReference type="InterPro" id="IPR013088">
    <property type="entry name" value="Znf_NHR/GATA"/>
</dbReference>
<comment type="caution">
    <text evidence="11">The sequence shown here is derived from an EMBL/GenBank/DDBJ whole genome shotgun (WGS) entry which is preliminary data.</text>
</comment>
<dbReference type="PROSITE" id="PS00031">
    <property type="entry name" value="NUCLEAR_REC_DBD_1"/>
    <property type="match status" value="1"/>
</dbReference>